<dbReference type="AlphaFoldDB" id="A0A917R5H5"/>
<name>A0A917R5H5_9ACTN</name>
<keyword evidence="3" id="KW-1185">Reference proteome</keyword>
<accession>A0A917R5H5</accession>
<evidence type="ECO:0000256" key="1">
    <source>
        <dbReference type="SAM" id="Phobius"/>
    </source>
</evidence>
<dbReference type="Proteomes" id="UP000645217">
    <property type="component" value="Unassembled WGS sequence"/>
</dbReference>
<evidence type="ECO:0000313" key="2">
    <source>
        <dbReference type="EMBL" id="GGK90608.1"/>
    </source>
</evidence>
<organism evidence="2 3">
    <name type="scientific">Sphaerisporangium melleum</name>
    <dbReference type="NCBI Taxonomy" id="321316"/>
    <lineage>
        <taxon>Bacteria</taxon>
        <taxon>Bacillati</taxon>
        <taxon>Actinomycetota</taxon>
        <taxon>Actinomycetes</taxon>
        <taxon>Streptosporangiales</taxon>
        <taxon>Streptosporangiaceae</taxon>
        <taxon>Sphaerisporangium</taxon>
    </lineage>
</organism>
<evidence type="ECO:0008006" key="4">
    <source>
        <dbReference type="Google" id="ProtNLM"/>
    </source>
</evidence>
<sequence length="199" mass="21520">MSRWNARDTHLARINRTWLAIIGLILIAAGAAALAKGLGLLGRSTEPVVSAPVAGFATGNAWFWPALAVLALVIGLLALRWLFTQVRRSGIRHLDLETDPGHGVTHLSARATAEAFVDDVEHALHDEHATRGPARERVRARLSGDPAAPRLALAVVLPDESDPAAARRGIQNAVARLRRSLETDKLPATVRMHTVRTHH</sequence>
<dbReference type="RefSeq" id="WP_189164234.1">
    <property type="nucleotide sequence ID" value="NZ_BMNT01000019.1"/>
</dbReference>
<reference evidence="2" key="2">
    <citation type="submission" date="2020-09" db="EMBL/GenBank/DDBJ databases">
        <authorList>
            <person name="Sun Q."/>
            <person name="Ohkuma M."/>
        </authorList>
    </citation>
    <scope>NUCLEOTIDE SEQUENCE</scope>
    <source>
        <strain evidence="2">JCM 13064</strain>
    </source>
</reference>
<evidence type="ECO:0000313" key="3">
    <source>
        <dbReference type="Proteomes" id="UP000645217"/>
    </source>
</evidence>
<proteinExistence type="predicted"/>
<gene>
    <name evidence="2" type="ORF">GCM10007964_36580</name>
</gene>
<comment type="caution">
    <text evidence="2">The sequence shown here is derived from an EMBL/GenBank/DDBJ whole genome shotgun (WGS) entry which is preliminary data.</text>
</comment>
<feature type="transmembrane region" description="Helical" evidence="1">
    <location>
        <begin position="61"/>
        <end position="83"/>
    </location>
</feature>
<reference evidence="2" key="1">
    <citation type="journal article" date="2014" name="Int. J. Syst. Evol. Microbiol.">
        <title>Complete genome sequence of Corynebacterium casei LMG S-19264T (=DSM 44701T), isolated from a smear-ripened cheese.</title>
        <authorList>
            <consortium name="US DOE Joint Genome Institute (JGI-PGF)"/>
            <person name="Walter F."/>
            <person name="Albersmeier A."/>
            <person name="Kalinowski J."/>
            <person name="Ruckert C."/>
        </authorList>
    </citation>
    <scope>NUCLEOTIDE SEQUENCE</scope>
    <source>
        <strain evidence="2">JCM 13064</strain>
    </source>
</reference>
<keyword evidence="1" id="KW-1133">Transmembrane helix</keyword>
<keyword evidence="1" id="KW-0472">Membrane</keyword>
<keyword evidence="1" id="KW-0812">Transmembrane</keyword>
<dbReference type="EMBL" id="BMNT01000019">
    <property type="protein sequence ID" value="GGK90608.1"/>
    <property type="molecule type" value="Genomic_DNA"/>
</dbReference>
<protein>
    <recommendedName>
        <fullName evidence="4">Alkaline shock response membrane anchor protein AmaP</fullName>
    </recommendedName>
</protein>